<accession>A0A811QGM8</accession>
<reference evidence="8" key="1">
    <citation type="submission" date="2020-10" db="EMBL/GenBank/DDBJ databases">
        <authorList>
            <person name="Han B."/>
            <person name="Lu T."/>
            <person name="Zhao Q."/>
            <person name="Huang X."/>
            <person name="Zhao Y."/>
        </authorList>
    </citation>
    <scope>NUCLEOTIDE SEQUENCE</scope>
</reference>
<dbReference type="Gene3D" id="2.20.25.80">
    <property type="entry name" value="WRKY domain"/>
    <property type="match status" value="1"/>
</dbReference>
<evidence type="ECO:0000313" key="8">
    <source>
        <dbReference type="EMBL" id="CAD6257507.1"/>
    </source>
</evidence>
<dbReference type="Pfam" id="PF03106">
    <property type="entry name" value="WRKY"/>
    <property type="match status" value="1"/>
</dbReference>
<dbReference type="SMART" id="SM00774">
    <property type="entry name" value="WRKY"/>
    <property type="match status" value="1"/>
</dbReference>
<keyword evidence="4" id="KW-0804">Transcription</keyword>
<evidence type="ECO:0000256" key="5">
    <source>
        <dbReference type="ARBA" id="ARBA00023242"/>
    </source>
</evidence>
<comment type="subcellular location">
    <subcellularLocation>
        <location evidence="1">Nucleus</location>
    </subcellularLocation>
</comment>
<keyword evidence="9" id="KW-1185">Reference proteome</keyword>
<protein>
    <recommendedName>
        <fullName evidence="7">WRKY domain-containing protein</fullName>
    </recommendedName>
</protein>
<dbReference type="InterPro" id="IPR003657">
    <property type="entry name" value="WRKY_dom"/>
</dbReference>
<feature type="region of interest" description="Disordered" evidence="6">
    <location>
        <begin position="123"/>
        <end position="156"/>
    </location>
</feature>
<organism evidence="8 9">
    <name type="scientific">Miscanthus lutarioriparius</name>
    <dbReference type="NCBI Taxonomy" id="422564"/>
    <lineage>
        <taxon>Eukaryota</taxon>
        <taxon>Viridiplantae</taxon>
        <taxon>Streptophyta</taxon>
        <taxon>Embryophyta</taxon>
        <taxon>Tracheophyta</taxon>
        <taxon>Spermatophyta</taxon>
        <taxon>Magnoliopsida</taxon>
        <taxon>Liliopsida</taxon>
        <taxon>Poales</taxon>
        <taxon>Poaceae</taxon>
        <taxon>PACMAD clade</taxon>
        <taxon>Panicoideae</taxon>
        <taxon>Andropogonodae</taxon>
        <taxon>Andropogoneae</taxon>
        <taxon>Saccharinae</taxon>
        <taxon>Miscanthus</taxon>
    </lineage>
</organism>
<keyword evidence="5" id="KW-0539">Nucleus</keyword>
<dbReference type="GO" id="GO:0003700">
    <property type="term" value="F:DNA-binding transcription factor activity"/>
    <property type="evidence" value="ECO:0007669"/>
    <property type="project" value="InterPro"/>
</dbReference>
<evidence type="ECO:0000256" key="1">
    <source>
        <dbReference type="ARBA" id="ARBA00004123"/>
    </source>
</evidence>
<dbReference type="Proteomes" id="UP000604825">
    <property type="component" value="Unassembled WGS sequence"/>
</dbReference>
<evidence type="ECO:0000256" key="3">
    <source>
        <dbReference type="ARBA" id="ARBA00023125"/>
    </source>
</evidence>
<proteinExistence type="predicted"/>
<dbReference type="PROSITE" id="PS50811">
    <property type="entry name" value="WRKY"/>
    <property type="match status" value="1"/>
</dbReference>
<keyword evidence="2" id="KW-0805">Transcription regulation</keyword>
<dbReference type="AlphaFoldDB" id="A0A811QGM8"/>
<keyword evidence="3" id="KW-0238">DNA-binding</keyword>
<sequence length="156" mass="16800">MGWPARSYYKCTTAGCPVHKHVQHASDDPRTVITTYDGHNHDVPAVRGSAALHHPAAPPADSAGQNLAVASATQQTMVDQTAQQQMFSGQRTIGFSTAPARSRTTSGGSFVVSSALDNTMGSYMSQQQERQHAAMHASRAKEEEPREDMFSPQSTD</sequence>
<dbReference type="InterPro" id="IPR044810">
    <property type="entry name" value="WRKY_plant"/>
</dbReference>
<dbReference type="EMBL" id="CAJGYO010000010">
    <property type="protein sequence ID" value="CAD6257507.1"/>
    <property type="molecule type" value="Genomic_DNA"/>
</dbReference>
<evidence type="ECO:0000256" key="6">
    <source>
        <dbReference type="SAM" id="MobiDB-lite"/>
    </source>
</evidence>
<dbReference type="GO" id="GO:0005634">
    <property type="term" value="C:nucleus"/>
    <property type="evidence" value="ECO:0007669"/>
    <property type="project" value="UniProtKB-SubCell"/>
</dbReference>
<gene>
    <name evidence="8" type="ORF">NCGR_LOCUS40992</name>
</gene>
<dbReference type="SUPFAM" id="SSF118290">
    <property type="entry name" value="WRKY DNA-binding domain"/>
    <property type="match status" value="1"/>
</dbReference>
<dbReference type="PANTHER" id="PTHR31221:SF1">
    <property type="entry name" value="WRKY TRANSCRIPTION FACTOR 33-RELATED"/>
    <property type="match status" value="1"/>
</dbReference>
<name>A0A811QGM8_9POAL</name>
<evidence type="ECO:0000259" key="7">
    <source>
        <dbReference type="PROSITE" id="PS50811"/>
    </source>
</evidence>
<evidence type="ECO:0000313" key="9">
    <source>
        <dbReference type="Proteomes" id="UP000604825"/>
    </source>
</evidence>
<dbReference type="InterPro" id="IPR036576">
    <property type="entry name" value="WRKY_dom_sf"/>
</dbReference>
<comment type="caution">
    <text evidence="8">The sequence shown here is derived from an EMBL/GenBank/DDBJ whole genome shotgun (WGS) entry which is preliminary data.</text>
</comment>
<dbReference type="PANTHER" id="PTHR31221">
    <property type="entry name" value="WRKY TRANSCRIPTION FACTOR PROTEIN 1-RELATED"/>
    <property type="match status" value="1"/>
</dbReference>
<dbReference type="GO" id="GO:0043565">
    <property type="term" value="F:sequence-specific DNA binding"/>
    <property type="evidence" value="ECO:0007669"/>
    <property type="project" value="InterPro"/>
</dbReference>
<evidence type="ECO:0000256" key="2">
    <source>
        <dbReference type="ARBA" id="ARBA00023015"/>
    </source>
</evidence>
<feature type="compositionally biased region" description="Basic and acidic residues" evidence="6">
    <location>
        <begin position="139"/>
        <end position="149"/>
    </location>
</feature>
<evidence type="ECO:0000256" key="4">
    <source>
        <dbReference type="ARBA" id="ARBA00023163"/>
    </source>
</evidence>
<feature type="domain" description="WRKY" evidence="7">
    <location>
        <begin position="6"/>
        <end position="44"/>
    </location>
</feature>
<dbReference type="OrthoDB" id="1722085at2759"/>